<sequence>MKTIQAEILTIGDEILYGQITDTNSQWISEQLTSIGIKVIRKTSVGDEGSEMVKAIQEAELRADLIIITGGLGPTSDDLTKPVLTQYFNTRLILHEEALKDLTAFFERRGRELTEINRQQAYLPASCTIIRNYYGTAPGMWFERNGKVLISMPGVPYEMKAMITEQLIPKIRAFFNPPVIIHKMIRTSGIGESFLADKIKSWEESLPSFIKLAYLPSLDGVRLRLTAITDKEKETETDNFLEKEQERLREIIEDYIYGYGEDNQEQALGKLLIKHKLTIGSAESCTGGMVSATITSAPGSSEYFKGGIVSYDNEVKINVLGVKKETLAEYGAVSEATVIEMVNGVQKLLKTDIAVATTGIAGPGGGSAEKPVGTIWIAVRIKNKTKTKKLQLGNIRENNIKMTTYAVFNLIRETLREKN</sequence>
<protein>
    <recommendedName>
        <fullName evidence="1">CinA-like protein</fullName>
    </recommendedName>
</protein>
<dbReference type="NCBIfam" id="NF001813">
    <property type="entry name" value="PRK00549.1"/>
    <property type="match status" value="1"/>
</dbReference>
<dbReference type="STRING" id="153721.MYP_3687"/>
<dbReference type="InterPro" id="IPR001453">
    <property type="entry name" value="MoaB/Mog_dom"/>
</dbReference>
<dbReference type="Pfam" id="PF18146">
    <property type="entry name" value="CinA_KH"/>
    <property type="match status" value="1"/>
</dbReference>
<dbReference type="InterPro" id="IPR008136">
    <property type="entry name" value="CinA_C"/>
</dbReference>
<dbReference type="Gene3D" id="3.30.70.2860">
    <property type="match status" value="1"/>
</dbReference>
<dbReference type="eggNOG" id="COG1058">
    <property type="taxonomic scope" value="Bacteria"/>
</dbReference>
<evidence type="ECO:0000259" key="2">
    <source>
        <dbReference type="SMART" id="SM00852"/>
    </source>
</evidence>
<dbReference type="NCBIfam" id="TIGR00200">
    <property type="entry name" value="cinA_nterm"/>
    <property type="match status" value="1"/>
</dbReference>
<evidence type="ECO:0000313" key="3">
    <source>
        <dbReference type="EMBL" id="GAL86458.1"/>
    </source>
</evidence>
<dbReference type="Proteomes" id="UP000030185">
    <property type="component" value="Unassembled WGS sequence"/>
</dbReference>
<evidence type="ECO:0000313" key="4">
    <source>
        <dbReference type="Proteomes" id="UP000030185"/>
    </source>
</evidence>
<gene>
    <name evidence="3" type="ORF">MYP_3687</name>
</gene>
<dbReference type="InterPro" id="IPR041424">
    <property type="entry name" value="CinA_KH"/>
</dbReference>
<dbReference type="CDD" id="cd00885">
    <property type="entry name" value="cinA"/>
    <property type="match status" value="1"/>
</dbReference>
<dbReference type="PANTHER" id="PTHR13939">
    <property type="entry name" value="NICOTINAMIDE-NUCLEOTIDE AMIDOHYDROLASE PNCC"/>
    <property type="match status" value="1"/>
</dbReference>
<reference evidence="3 4" key="1">
    <citation type="submission" date="2014-09" db="EMBL/GenBank/DDBJ databases">
        <title>Sporocytophaga myxococcoides PG-01 genome sequencing.</title>
        <authorList>
            <person name="Liu L."/>
            <person name="Gao P.J."/>
            <person name="Chen G.J."/>
            <person name="Wang L.S."/>
        </authorList>
    </citation>
    <scope>NUCLEOTIDE SEQUENCE [LARGE SCALE GENOMIC DNA]</scope>
    <source>
        <strain evidence="3 4">PG-01</strain>
    </source>
</reference>
<dbReference type="NCBIfam" id="TIGR00199">
    <property type="entry name" value="PncC_domain"/>
    <property type="match status" value="1"/>
</dbReference>
<dbReference type="SUPFAM" id="SSF142433">
    <property type="entry name" value="CinA-like"/>
    <property type="match status" value="1"/>
</dbReference>
<feature type="domain" description="MoaB/Mog" evidence="2">
    <location>
        <begin position="7"/>
        <end position="174"/>
    </location>
</feature>
<dbReference type="HAMAP" id="MF_00226_B">
    <property type="entry name" value="CinA_B"/>
    <property type="match status" value="1"/>
</dbReference>
<name>A0A098LJV7_9BACT</name>
<dbReference type="Pfam" id="PF00994">
    <property type="entry name" value="MoCF_biosynth"/>
    <property type="match status" value="1"/>
</dbReference>
<dbReference type="InterPro" id="IPR008135">
    <property type="entry name" value="Competence-induced_CinA"/>
</dbReference>
<dbReference type="PANTHER" id="PTHR13939:SF0">
    <property type="entry name" value="NMN AMIDOHYDROLASE-LIKE PROTEIN YFAY"/>
    <property type="match status" value="1"/>
</dbReference>
<dbReference type="Pfam" id="PF02464">
    <property type="entry name" value="CinA"/>
    <property type="match status" value="1"/>
</dbReference>
<comment type="caution">
    <text evidence="3">The sequence shown here is derived from an EMBL/GenBank/DDBJ whole genome shotgun (WGS) entry which is preliminary data.</text>
</comment>
<dbReference type="EMBL" id="BBLT01000008">
    <property type="protein sequence ID" value="GAL86458.1"/>
    <property type="molecule type" value="Genomic_DNA"/>
</dbReference>
<dbReference type="NCBIfam" id="TIGR00177">
    <property type="entry name" value="molyb_syn"/>
    <property type="match status" value="1"/>
</dbReference>
<dbReference type="InterPro" id="IPR036425">
    <property type="entry name" value="MoaB/Mog-like_dom_sf"/>
</dbReference>
<dbReference type="InterPro" id="IPR050101">
    <property type="entry name" value="CinA"/>
</dbReference>
<evidence type="ECO:0000256" key="1">
    <source>
        <dbReference type="HAMAP-Rule" id="MF_00226"/>
    </source>
</evidence>
<dbReference type="OrthoDB" id="9801454at2"/>
<accession>A0A098LJV7</accession>
<dbReference type="eggNOG" id="COG1546">
    <property type="taxonomic scope" value="Bacteria"/>
</dbReference>
<dbReference type="SMART" id="SM00852">
    <property type="entry name" value="MoCF_biosynth"/>
    <property type="match status" value="1"/>
</dbReference>
<dbReference type="SUPFAM" id="SSF53218">
    <property type="entry name" value="Molybdenum cofactor biosynthesis proteins"/>
    <property type="match status" value="1"/>
</dbReference>
<dbReference type="AlphaFoldDB" id="A0A098LJV7"/>
<dbReference type="Gene3D" id="3.40.980.10">
    <property type="entry name" value="MoaB/Mog-like domain"/>
    <property type="match status" value="1"/>
</dbReference>
<dbReference type="Gene3D" id="3.90.950.20">
    <property type="entry name" value="CinA-like"/>
    <property type="match status" value="1"/>
</dbReference>
<comment type="similarity">
    <text evidence="1">Belongs to the CinA family.</text>
</comment>
<organism evidence="3 4">
    <name type="scientific">Sporocytophaga myxococcoides</name>
    <dbReference type="NCBI Taxonomy" id="153721"/>
    <lineage>
        <taxon>Bacteria</taxon>
        <taxon>Pseudomonadati</taxon>
        <taxon>Bacteroidota</taxon>
        <taxon>Cytophagia</taxon>
        <taxon>Cytophagales</taxon>
        <taxon>Cytophagaceae</taxon>
        <taxon>Sporocytophaga</taxon>
    </lineage>
</organism>
<dbReference type="InterPro" id="IPR036653">
    <property type="entry name" value="CinA-like_C"/>
</dbReference>
<dbReference type="RefSeq" id="WP_045466420.1">
    <property type="nucleotide sequence ID" value="NZ_BBLT01000008.1"/>
</dbReference>
<keyword evidence="4" id="KW-1185">Reference proteome</keyword>
<dbReference type="PIRSF" id="PIRSF006728">
    <property type="entry name" value="CinA"/>
    <property type="match status" value="1"/>
</dbReference>
<proteinExistence type="inferred from homology"/>